<evidence type="ECO:0000313" key="3">
    <source>
        <dbReference type="Proteomes" id="UP000001203"/>
    </source>
</evidence>
<evidence type="ECO:0000313" key="2">
    <source>
        <dbReference type="EMBL" id="ACB53675.1"/>
    </source>
</evidence>
<dbReference type="InterPro" id="IPR023210">
    <property type="entry name" value="NADP_OxRdtase_dom"/>
</dbReference>
<dbReference type="AlphaFoldDB" id="B1WTG0"/>
<reference evidence="2 3" key="1">
    <citation type="journal article" date="2008" name="Proc. Natl. Acad. Sci. U.S.A.">
        <title>The genome of Cyanothece 51142, a unicellular diazotrophic cyanobacterium important in the marine nitrogen cycle.</title>
        <authorList>
            <person name="Welsh E.A."/>
            <person name="Liberton M."/>
            <person name="Stoeckel J."/>
            <person name="Loh T."/>
            <person name="Elvitigala T."/>
            <person name="Wang C."/>
            <person name="Wollam A."/>
            <person name="Fulton R.S."/>
            <person name="Clifton S.W."/>
            <person name="Jacobs J.M."/>
            <person name="Aurora R."/>
            <person name="Ghosh B.K."/>
            <person name="Sherman L.A."/>
            <person name="Smith R.D."/>
            <person name="Wilson R.K."/>
            <person name="Pakrasi H.B."/>
        </authorList>
    </citation>
    <scope>NUCLEOTIDE SEQUENCE [LARGE SCALE GENOMIC DNA]</scope>
    <source>
        <strain evidence="3">ATCC 51142 / BH68</strain>
    </source>
</reference>
<dbReference type="KEGG" id="cyt:cce_4327"/>
<proteinExistence type="predicted"/>
<dbReference type="Gene3D" id="3.20.20.100">
    <property type="entry name" value="NADP-dependent oxidoreductase domain"/>
    <property type="match status" value="1"/>
</dbReference>
<dbReference type="RefSeq" id="WP_009543611.1">
    <property type="nucleotide sequence ID" value="NC_010546.1"/>
</dbReference>
<keyword evidence="3" id="KW-1185">Reference proteome</keyword>
<dbReference type="PANTHER" id="PTHR43312:SF1">
    <property type="entry name" value="NADP-DEPENDENT OXIDOREDUCTASE DOMAIN-CONTAINING PROTEIN"/>
    <property type="match status" value="1"/>
</dbReference>
<protein>
    <recommendedName>
        <fullName evidence="1">NADP-dependent oxidoreductase domain-containing protein</fullName>
    </recommendedName>
</protein>
<dbReference type="GO" id="GO:0016491">
    <property type="term" value="F:oxidoreductase activity"/>
    <property type="evidence" value="ECO:0007669"/>
    <property type="project" value="InterPro"/>
</dbReference>
<dbReference type="InterPro" id="IPR036812">
    <property type="entry name" value="NAD(P)_OxRdtase_dom_sf"/>
</dbReference>
<dbReference type="InterPro" id="IPR053135">
    <property type="entry name" value="AKR2_Oxidoreductase"/>
</dbReference>
<dbReference type="InterPro" id="IPR020471">
    <property type="entry name" value="AKR"/>
</dbReference>
<dbReference type="HOGENOM" id="CLU_023205_3_0_3"/>
<organism evidence="2 3">
    <name type="scientific">Crocosphaera subtropica (strain ATCC 51142 / BH68)</name>
    <name type="common">Cyanothece sp. (strain ATCC 51142)</name>
    <dbReference type="NCBI Taxonomy" id="43989"/>
    <lineage>
        <taxon>Bacteria</taxon>
        <taxon>Bacillati</taxon>
        <taxon>Cyanobacteriota</taxon>
        <taxon>Cyanophyceae</taxon>
        <taxon>Oscillatoriophycideae</taxon>
        <taxon>Chroococcales</taxon>
        <taxon>Aphanothecaceae</taxon>
        <taxon>Crocosphaera</taxon>
        <taxon>Crocosphaera subtropica</taxon>
    </lineage>
</organism>
<sequence length="323" mass="35556">MISFKTRRNFLLAGMSMLGTVACQKVNQSETVEKIAFSPVTPLPERILGNTGVSLPILGLGGAGQTPLSKYGQEKEAIALIEAALKLGIRYFDTAASYGPSEDYLGKVLPPHRSQVLIATKTDKRDYDGAWRELERSLQRLQTDYIDVWQLHHVSFPEELEQIFGKNGAAKAIEEAKAQKIIRFSGISGHHEPDVIANALQQYPFDMTLISLNAADVHHPRPFSKTVLPVAKEKNVGVVAMKVPAYGRLLKPGALSSMDQAMGYVLSLGGVHSCIIAAESIQQLQGNVQVASQFQPLNPSQVSEIETLTAKVWQENTFFRRWT</sequence>
<dbReference type="PROSITE" id="PS51257">
    <property type="entry name" value="PROKAR_LIPOPROTEIN"/>
    <property type="match status" value="1"/>
</dbReference>
<evidence type="ECO:0000259" key="1">
    <source>
        <dbReference type="Pfam" id="PF00248"/>
    </source>
</evidence>
<dbReference type="SUPFAM" id="SSF51430">
    <property type="entry name" value="NAD(P)-linked oxidoreductase"/>
    <property type="match status" value="1"/>
</dbReference>
<dbReference type="EMBL" id="CP000806">
    <property type="protein sequence ID" value="ACB53675.1"/>
    <property type="molecule type" value="Genomic_DNA"/>
</dbReference>
<dbReference type="CDD" id="cd19100">
    <property type="entry name" value="AKR_unchar"/>
    <property type="match status" value="1"/>
</dbReference>
<dbReference type="STRING" id="43989.cce_4327"/>
<dbReference type="eggNOG" id="COG0667">
    <property type="taxonomic scope" value="Bacteria"/>
</dbReference>
<dbReference type="Proteomes" id="UP000001203">
    <property type="component" value="Chromosome circular"/>
</dbReference>
<gene>
    <name evidence="2" type="ordered locus">cce_4327</name>
</gene>
<dbReference type="OrthoDB" id="9773828at2"/>
<name>B1WTG0_CROS5</name>
<accession>B1WTG0</accession>
<dbReference type="PRINTS" id="PR00069">
    <property type="entry name" value="ALDKETRDTASE"/>
</dbReference>
<feature type="domain" description="NADP-dependent oxidoreductase" evidence="1">
    <location>
        <begin position="58"/>
        <end position="250"/>
    </location>
</feature>
<dbReference type="Pfam" id="PF00248">
    <property type="entry name" value="Aldo_ket_red"/>
    <property type="match status" value="1"/>
</dbReference>
<dbReference type="PANTHER" id="PTHR43312">
    <property type="entry name" value="D-THREO-ALDOSE 1-DEHYDROGENASE"/>
    <property type="match status" value="1"/>
</dbReference>